<reference evidence="9 10" key="1">
    <citation type="journal article" date="2021" name="ISME Commun">
        <title>Automated analysis of genomic sequences facilitates high-throughput and comprehensive description of bacteria.</title>
        <authorList>
            <person name="Hitch T.C.A."/>
        </authorList>
    </citation>
    <scope>NUCLEOTIDE SEQUENCE [LARGE SCALE GENOMIC DNA]</scope>
    <source>
        <strain evidence="9 10">Sanger_109</strain>
    </source>
</reference>
<dbReference type="InterPro" id="IPR055219">
    <property type="entry name" value="MinC_N_1"/>
</dbReference>
<dbReference type="Gene3D" id="3.30.160.540">
    <property type="match status" value="1"/>
</dbReference>
<dbReference type="EMBL" id="JAOQJQ010000001">
    <property type="protein sequence ID" value="MCU6761225.1"/>
    <property type="molecule type" value="Genomic_DNA"/>
</dbReference>
<evidence type="ECO:0000256" key="3">
    <source>
        <dbReference type="ARBA" id="ARBA00023210"/>
    </source>
</evidence>
<evidence type="ECO:0000259" key="7">
    <source>
        <dbReference type="Pfam" id="PF03775"/>
    </source>
</evidence>
<evidence type="ECO:0000256" key="1">
    <source>
        <dbReference type="ARBA" id="ARBA00006291"/>
    </source>
</evidence>
<evidence type="ECO:0000256" key="2">
    <source>
        <dbReference type="ARBA" id="ARBA00022618"/>
    </source>
</evidence>
<keyword evidence="10" id="KW-1185">Reference proteome</keyword>
<organism evidence="9 10">
    <name type="scientific">Brotonthovivens ammoniilytica</name>
    <dbReference type="NCBI Taxonomy" id="2981725"/>
    <lineage>
        <taxon>Bacteria</taxon>
        <taxon>Bacillati</taxon>
        <taxon>Bacillota</taxon>
        <taxon>Clostridia</taxon>
        <taxon>Lachnospirales</taxon>
        <taxon>Lachnospiraceae</taxon>
        <taxon>Brotonthovivens</taxon>
    </lineage>
</organism>
<proteinExistence type="inferred from homology"/>
<feature type="domain" description="Septum site-determining protein MinC N-terminal" evidence="8">
    <location>
        <begin position="5"/>
        <end position="76"/>
    </location>
</feature>
<comment type="similarity">
    <text evidence="1 6">Belongs to the MinC family.</text>
</comment>
<dbReference type="PANTHER" id="PTHR34108:SF1">
    <property type="entry name" value="SEPTUM SITE-DETERMINING PROTEIN MINC"/>
    <property type="match status" value="1"/>
</dbReference>
<keyword evidence="2 6" id="KW-0132">Cell division</keyword>
<name>A0ABT2TGB3_9FIRM</name>
<dbReference type="RefSeq" id="WP_158424070.1">
    <property type="nucleotide sequence ID" value="NZ_JAOQJQ010000001.1"/>
</dbReference>
<evidence type="ECO:0000259" key="8">
    <source>
        <dbReference type="Pfam" id="PF22642"/>
    </source>
</evidence>
<keyword evidence="3 6" id="KW-0717">Septation</keyword>
<dbReference type="HAMAP" id="MF_00267">
    <property type="entry name" value="MinC"/>
    <property type="match status" value="1"/>
</dbReference>
<evidence type="ECO:0000313" key="10">
    <source>
        <dbReference type="Proteomes" id="UP001652442"/>
    </source>
</evidence>
<comment type="caution">
    <text evidence="9">The sequence shown here is derived from an EMBL/GenBank/DDBJ whole genome shotgun (WGS) entry which is preliminary data.</text>
</comment>
<evidence type="ECO:0000256" key="4">
    <source>
        <dbReference type="ARBA" id="ARBA00023306"/>
    </source>
</evidence>
<evidence type="ECO:0000313" key="9">
    <source>
        <dbReference type="EMBL" id="MCU6761225.1"/>
    </source>
</evidence>
<dbReference type="Proteomes" id="UP001652442">
    <property type="component" value="Unassembled WGS sequence"/>
</dbReference>
<dbReference type="Pfam" id="PF22642">
    <property type="entry name" value="MinC_N_1"/>
    <property type="match status" value="1"/>
</dbReference>
<dbReference type="Gene3D" id="2.160.20.70">
    <property type="match status" value="1"/>
</dbReference>
<evidence type="ECO:0000256" key="6">
    <source>
        <dbReference type="HAMAP-Rule" id="MF_00267"/>
    </source>
</evidence>
<comment type="function">
    <text evidence="6">Cell division inhibitor that blocks the formation of polar Z ring septums. Rapidly oscillates between the poles of the cell to destabilize FtsZ filaments that have formed before they mature into polar Z rings. Prevents FtsZ polymerization.</text>
</comment>
<dbReference type="SUPFAM" id="SSF63848">
    <property type="entry name" value="Cell-division inhibitor MinC, C-terminal domain"/>
    <property type="match status" value="1"/>
</dbReference>
<dbReference type="InterPro" id="IPR016098">
    <property type="entry name" value="CAP/MinC_C"/>
</dbReference>
<dbReference type="Pfam" id="PF03775">
    <property type="entry name" value="MinC_C"/>
    <property type="match status" value="1"/>
</dbReference>
<dbReference type="InterPro" id="IPR036145">
    <property type="entry name" value="MinC_C_sf"/>
</dbReference>
<dbReference type="InterPro" id="IPR013033">
    <property type="entry name" value="MinC"/>
</dbReference>
<feature type="domain" description="Septum formation inhibitor MinC C-terminal" evidence="7">
    <location>
        <begin position="109"/>
        <end position="212"/>
    </location>
</feature>
<dbReference type="InterPro" id="IPR005526">
    <property type="entry name" value="Septum_form_inhib_MinC_C"/>
</dbReference>
<gene>
    <name evidence="6" type="primary">minC</name>
    <name evidence="9" type="ORF">OCV88_02590</name>
</gene>
<comment type="subunit">
    <text evidence="5 6">Interacts with MinD and FtsZ.</text>
</comment>
<evidence type="ECO:0000256" key="5">
    <source>
        <dbReference type="ARBA" id="ARBA00046874"/>
    </source>
</evidence>
<sequence>MALPVIVKSTKKGIHLVLSSEVSFEELLCKIREKFTESKDFFQNADFAISFSGRVLNTEEECAIVDVVSESCGANIVCILEENDLLDDYISEKLQQIHDEKLMKSGQFFKGNVQSGETLESDSSVIVMGSVLSGGKVISKGNIIVLGSLCGYAFAGASGNSSAFICALDFASENIRIADAVYKNTKVSLGGFRKKKKASSQVAVAKDNRIMIEPLTKGYLNSI</sequence>
<accession>A0ABT2TGB3</accession>
<dbReference type="PANTHER" id="PTHR34108">
    <property type="entry name" value="SEPTUM SITE-DETERMINING PROTEIN MINC"/>
    <property type="match status" value="1"/>
</dbReference>
<keyword evidence="4 6" id="KW-0131">Cell cycle</keyword>
<protein>
    <recommendedName>
        <fullName evidence="6">Probable septum site-determining protein MinC</fullName>
    </recommendedName>
</protein>